<comment type="caution">
    <text evidence="2">The sequence shown here is derived from an EMBL/GenBank/DDBJ whole genome shotgun (WGS) entry which is preliminary data.</text>
</comment>
<dbReference type="InterPro" id="IPR015943">
    <property type="entry name" value="WD40/YVTN_repeat-like_dom_sf"/>
</dbReference>
<dbReference type="InterPro" id="IPR050358">
    <property type="entry name" value="RSE1/DDB1/CFT1"/>
</dbReference>
<feature type="compositionally biased region" description="Low complexity" evidence="1">
    <location>
        <begin position="561"/>
        <end position="570"/>
    </location>
</feature>
<evidence type="ECO:0008006" key="4">
    <source>
        <dbReference type="Google" id="ProtNLM"/>
    </source>
</evidence>
<dbReference type="Proteomes" id="UP001314263">
    <property type="component" value="Unassembled WGS sequence"/>
</dbReference>
<gene>
    <name evidence="2" type="ORF">CVIRNUC_005078</name>
</gene>
<keyword evidence="3" id="KW-1185">Reference proteome</keyword>
<dbReference type="EMBL" id="CAUYUE010000006">
    <property type="protein sequence ID" value="CAK0780515.1"/>
    <property type="molecule type" value="Genomic_DNA"/>
</dbReference>
<protein>
    <recommendedName>
        <fullName evidence="4">Cleavage/polyadenylation specificity factor A subunit N-terminal domain-containing protein</fullName>
    </recommendedName>
</protein>
<proteinExistence type="predicted"/>
<reference evidence="2 3" key="1">
    <citation type="submission" date="2023-10" db="EMBL/GenBank/DDBJ databases">
        <authorList>
            <person name="Maclean D."/>
            <person name="Macfadyen A."/>
        </authorList>
    </citation>
    <scope>NUCLEOTIDE SEQUENCE [LARGE SCALE GENOMIC DNA]</scope>
</reference>
<evidence type="ECO:0000313" key="2">
    <source>
        <dbReference type="EMBL" id="CAK0780515.1"/>
    </source>
</evidence>
<evidence type="ECO:0000313" key="3">
    <source>
        <dbReference type="Proteomes" id="UP001314263"/>
    </source>
</evidence>
<dbReference type="PANTHER" id="PTHR10644">
    <property type="entry name" value="DNA REPAIR/RNA PROCESSING CPSF FAMILY"/>
    <property type="match status" value="1"/>
</dbReference>
<name>A0AAV1I601_9CHLO</name>
<feature type="region of interest" description="Disordered" evidence="1">
    <location>
        <begin position="576"/>
        <end position="595"/>
    </location>
</feature>
<feature type="region of interest" description="Disordered" evidence="1">
    <location>
        <begin position="513"/>
        <end position="570"/>
    </location>
</feature>
<evidence type="ECO:0000256" key="1">
    <source>
        <dbReference type="SAM" id="MobiDB-lite"/>
    </source>
</evidence>
<organism evidence="2 3">
    <name type="scientific">Coccomyxa viridis</name>
    <dbReference type="NCBI Taxonomy" id="1274662"/>
    <lineage>
        <taxon>Eukaryota</taxon>
        <taxon>Viridiplantae</taxon>
        <taxon>Chlorophyta</taxon>
        <taxon>core chlorophytes</taxon>
        <taxon>Trebouxiophyceae</taxon>
        <taxon>Trebouxiophyceae incertae sedis</taxon>
        <taxon>Coccomyxaceae</taxon>
        <taxon>Coccomyxa</taxon>
    </lineage>
</organism>
<sequence length="1361" mass="144787">MDSPVLLFASQRIAILHFKPETQRFITLHAVCLRSQGIPALQEHPILCVDPCSGSIALSPDRKALAVFRPDPLGSLSSQLSRATRINLSLPVQRPEMYEYTEQPSITAMVYSGARLYVMTSTEYTPKSTMPPSAKGMSQDGQPATVIHAVIQMLSAKMDMSLKDYAYVSMDLSRSELPILWPDSRDEYEGSSSPGFGDGGVWCLRRAGELARVTPVASEALFDNGVWRIPVRLQMQRFAWTSIHGGPEPQTDHAQYTGPADKDVASLAVGPCAICLATGLHILWSSHGMYRAEMVDGVPKFNKVVPQGTSVGEADLSWLQDPGQLAGLPSGALLAVPRGGDARVLEWGPLESNQPGPCNPRVSQVLRLVPELACAVMTRGSRMCQKQVLGVSMPHPHAGKALPSRLHVLHGARVMERLFESSPDYAGVTGLFPVATTAQEGATTAAVIISFASGSRALTAGNTFSDITEAIGLNAEAQTLAAGTIANGVTAQVTSKSIHLCAVHGLQEAPGADDFMVEGTPRKRVSQSQGEGPLPASAMEHSDAGVGDYSGQGTIEHHSSGRSSCSQSRLSSEAQLRSSALWEGQQMAEEGAAWEPPSKASITCAVVLPGVIIVATAQPHRLTTLTLNQPGSPSVRAAGVGKRKRSDECPRLSALASADVPAEVSCIHAIETQEVDGDPSHLCAAGLHDGAVALFKLLEGSPAGSAWCFQPCCSLHVPPRNFCIPHIDDLAMEDVPGSILLLAGACSRYPFQALVGWRSGKVMQLECRLAAPGSHAAVDETAGRISRMQLSPETAVGDELSDDSECSQAAQVPCAQMKVVRVRRLGSLPAQLTSLSPQGQALCLSEHMAIASFSACSGRLILQPLAGESALHAAPIHDRPDDPTSADGARCCLLTASDDGALRLLRLTGNTPVQSETALLRPDCKLLAINESNRLAVLQESPGRAMQLHCLPLGTVLQAWHESSPGSEQGGSGLDGDMVQTYDFLSASGQPRATPEQDTDPFDSLGRVKGLCLAALVGSDVADPEWHHSYALGAAMECYLQWRVGEPLGRLQIIAFGPGGPKMLGVVRTAGTVSAVAQHWVNYQAQHLLIAAVGSRLAAFGPISGRLDMHDWIQTREALTAVTVCKSGLIAAVGPTQSAIIYTYSTAGFQIVCADPVSRSPVACLPLHKDLAEVEQAILLDQSGTLVATRHCMPERQIERNMRQTACFRARSSPAALCYGSMRFEELGVAESPTVQCMTACFRDGQVLEIGLLSAVELAVLGTAQCALSRDRQTAPLSWVEHDRFRHGCSNSTGPCSRIVDVDFVAQLEHLHEADAERILGSIDRDMVSRHISSNSDLVPDASLLKLCRSLESVLEIASVC</sequence>
<dbReference type="Gene3D" id="2.130.10.10">
    <property type="entry name" value="YVTN repeat-like/Quinoprotein amine dehydrogenase"/>
    <property type="match status" value="1"/>
</dbReference>
<accession>A0AAV1I601</accession>